<keyword evidence="2" id="KW-1185">Reference proteome</keyword>
<proteinExistence type="predicted"/>
<sequence length="202" mass="22641">MEGLRRLVKKDDRCFSFDLKYSSHCVGTDPDYQKFMAFDIQGALYQCSDLPFSGNNSPRVFVKCMKVLVECLRAPKATGERRFNSFKQRQHDDDRVYDDALLLEHLGLELDLKEGEFRVTSTRLKKIHAQATELLCEGNGVLPRATHVHITHLELEAVFKSVEAFLRELTGKVVLGGPHHLPGATLHTESLNGPGTATSEAT</sequence>
<evidence type="ECO:0000313" key="1">
    <source>
        <dbReference type="EMBL" id="KAK3253924.1"/>
    </source>
</evidence>
<reference evidence="1 2" key="1">
    <citation type="journal article" date="2015" name="Genome Biol. Evol.">
        <title>Comparative Genomics of a Bacterivorous Green Alga Reveals Evolutionary Causalities and Consequences of Phago-Mixotrophic Mode of Nutrition.</title>
        <authorList>
            <person name="Burns J.A."/>
            <person name="Paasch A."/>
            <person name="Narechania A."/>
            <person name="Kim E."/>
        </authorList>
    </citation>
    <scope>NUCLEOTIDE SEQUENCE [LARGE SCALE GENOMIC DNA]</scope>
    <source>
        <strain evidence="1 2">PLY_AMNH</strain>
    </source>
</reference>
<comment type="caution">
    <text evidence="1">The sequence shown here is derived from an EMBL/GenBank/DDBJ whole genome shotgun (WGS) entry which is preliminary data.</text>
</comment>
<evidence type="ECO:0000313" key="2">
    <source>
        <dbReference type="Proteomes" id="UP001190700"/>
    </source>
</evidence>
<dbReference type="Proteomes" id="UP001190700">
    <property type="component" value="Unassembled WGS sequence"/>
</dbReference>
<accession>A0AAE0CGJ5</accession>
<gene>
    <name evidence="1" type="ORF">CYMTET_36845</name>
</gene>
<protein>
    <submittedName>
        <fullName evidence="1">Uncharacterized protein</fullName>
    </submittedName>
</protein>
<dbReference type="AlphaFoldDB" id="A0AAE0CGJ5"/>
<organism evidence="1 2">
    <name type="scientific">Cymbomonas tetramitiformis</name>
    <dbReference type="NCBI Taxonomy" id="36881"/>
    <lineage>
        <taxon>Eukaryota</taxon>
        <taxon>Viridiplantae</taxon>
        <taxon>Chlorophyta</taxon>
        <taxon>Pyramimonadophyceae</taxon>
        <taxon>Pyramimonadales</taxon>
        <taxon>Pyramimonadaceae</taxon>
        <taxon>Cymbomonas</taxon>
    </lineage>
</organism>
<dbReference type="EMBL" id="LGRX02024558">
    <property type="protein sequence ID" value="KAK3253924.1"/>
    <property type="molecule type" value="Genomic_DNA"/>
</dbReference>
<name>A0AAE0CGJ5_9CHLO</name>